<organism evidence="5 6">
    <name type="scientific">Adlercreutzia wanghongyangiae</name>
    <dbReference type="NCBI Taxonomy" id="3111451"/>
    <lineage>
        <taxon>Bacteria</taxon>
        <taxon>Bacillati</taxon>
        <taxon>Actinomycetota</taxon>
        <taxon>Coriobacteriia</taxon>
        <taxon>Eggerthellales</taxon>
        <taxon>Eggerthellaceae</taxon>
        <taxon>Adlercreutzia</taxon>
    </lineage>
</organism>
<evidence type="ECO:0000259" key="4">
    <source>
        <dbReference type="SMART" id="SM00893"/>
    </source>
</evidence>
<gene>
    <name evidence="5" type="ORF">VIN30_00005</name>
</gene>
<feature type="domain" description="Electron transfer flavoprotein alpha/beta-subunit N-terminal" evidence="4">
    <location>
        <begin position="2"/>
        <end position="177"/>
    </location>
</feature>
<dbReference type="Gene3D" id="3.40.50.1220">
    <property type="entry name" value="TPP-binding domain"/>
    <property type="match status" value="1"/>
</dbReference>
<sequence length="302" mass="30785">MTKVYIFAESAAAAAELATWARRSGAASSILAVGDAGDLAGAGADEVIVLKGGSERPEDYAIAIAAIVGEDAGGLLLASSTVAGREVAANVAGRLGCAMVSDASSLELRGTFLRAERTVLGGAVVDVCEAPLPCVATVAPGIVEPEPAPQESAVEERVVEVDGRIVRRSLSPFPVGDVDLEKASVVVCVGMGIDGPEDVAMAQKLADGLGGAVGCTRDVAEGRKLLPKDRYIGITGAIVKPELYLSMGVSGQLQHVYGMRDSKVVVAVDSNKDAPIFRAADYGVVGDLHEVVPQIIAAVGAH</sequence>
<evidence type="ECO:0000256" key="2">
    <source>
        <dbReference type="ARBA" id="ARBA00011355"/>
    </source>
</evidence>
<evidence type="ECO:0000256" key="1">
    <source>
        <dbReference type="ARBA" id="ARBA00005817"/>
    </source>
</evidence>
<dbReference type="Gene3D" id="3.40.50.620">
    <property type="entry name" value="HUPs"/>
    <property type="match status" value="1"/>
</dbReference>
<evidence type="ECO:0000256" key="3">
    <source>
        <dbReference type="ARBA" id="ARBA00025649"/>
    </source>
</evidence>
<dbReference type="RefSeq" id="WP_338208234.1">
    <property type="nucleotide sequence ID" value="NZ_JAYMFF010000001.1"/>
</dbReference>
<reference evidence="5 6" key="1">
    <citation type="submission" date="2024-01" db="EMBL/GenBank/DDBJ databases">
        <title>novel species in genus Adlercreutzia.</title>
        <authorList>
            <person name="Liu X."/>
        </authorList>
    </citation>
    <scope>NUCLEOTIDE SEQUENCE [LARGE SCALE GENOMIC DNA]</scope>
    <source>
        <strain evidence="5 6">R7</strain>
    </source>
</reference>
<evidence type="ECO:0000313" key="6">
    <source>
        <dbReference type="Proteomes" id="UP001349994"/>
    </source>
</evidence>
<comment type="similarity">
    <text evidence="1">Belongs to the ETF alpha-subunit/FixB family.</text>
</comment>
<dbReference type="Proteomes" id="UP001349994">
    <property type="component" value="Unassembled WGS sequence"/>
</dbReference>
<name>A0ABU6IEH8_9ACTN</name>
<dbReference type="SMART" id="SM00893">
    <property type="entry name" value="ETF"/>
    <property type="match status" value="1"/>
</dbReference>
<dbReference type="InterPro" id="IPR014729">
    <property type="entry name" value="Rossmann-like_a/b/a_fold"/>
</dbReference>
<dbReference type="PIRSF" id="PIRSF000089">
    <property type="entry name" value="Electra_flavoP_a"/>
    <property type="match status" value="1"/>
</dbReference>
<proteinExistence type="inferred from homology"/>
<dbReference type="InterPro" id="IPR014730">
    <property type="entry name" value="ETF_a/b_N"/>
</dbReference>
<keyword evidence="6" id="KW-1185">Reference proteome</keyword>
<dbReference type="PANTHER" id="PTHR43153">
    <property type="entry name" value="ELECTRON TRANSFER FLAVOPROTEIN ALPHA"/>
    <property type="match status" value="1"/>
</dbReference>
<accession>A0ABU6IEH8</accession>
<comment type="caution">
    <text evidence="5">The sequence shown here is derived from an EMBL/GenBank/DDBJ whole genome shotgun (WGS) entry which is preliminary data.</text>
</comment>
<comment type="function">
    <text evidence="3">The electron transfer flavoprotein serves as a specific electron acceptor for other dehydrogenases. It transfers the electrons to the main respiratory chain via ETF-ubiquinone oxidoreductase (ETF dehydrogenase).</text>
</comment>
<comment type="subunit">
    <text evidence="2">Heterodimer of an alpha and a beta subunit.</text>
</comment>
<dbReference type="InterPro" id="IPR029035">
    <property type="entry name" value="DHS-like_NAD/FAD-binding_dom"/>
</dbReference>
<dbReference type="InterPro" id="IPR001308">
    <property type="entry name" value="ETF_a/FixB"/>
</dbReference>
<dbReference type="PANTHER" id="PTHR43153:SF11">
    <property type="entry name" value="ELECTRON TRANSFER FLAVOPROTEIN, SUBUNIT ALPHA (ETFA)"/>
    <property type="match status" value="1"/>
</dbReference>
<dbReference type="EMBL" id="JAYMFF010000001">
    <property type="protein sequence ID" value="MEC4174833.1"/>
    <property type="molecule type" value="Genomic_DNA"/>
</dbReference>
<protein>
    <submittedName>
        <fullName evidence="5">Electron transfer flavoprotein subunit alpha/FixB family protein</fullName>
    </submittedName>
</protein>
<dbReference type="SUPFAM" id="SSF52402">
    <property type="entry name" value="Adenine nucleotide alpha hydrolases-like"/>
    <property type="match status" value="1"/>
</dbReference>
<dbReference type="Pfam" id="PF01012">
    <property type="entry name" value="ETF"/>
    <property type="match status" value="1"/>
</dbReference>
<evidence type="ECO:0000313" key="5">
    <source>
        <dbReference type="EMBL" id="MEC4174833.1"/>
    </source>
</evidence>
<dbReference type="InterPro" id="IPR014731">
    <property type="entry name" value="ETF_asu_C"/>
</dbReference>
<dbReference type="SUPFAM" id="SSF52467">
    <property type="entry name" value="DHS-like NAD/FAD-binding domain"/>
    <property type="match status" value="1"/>
</dbReference>
<dbReference type="Pfam" id="PF00766">
    <property type="entry name" value="ETF_alpha"/>
    <property type="match status" value="1"/>
</dbReference>